<dbReference type="GO" id="GO:0006412">
    <property type="term" value="P:translation"/>
    <property type="evidence" value="ECO:0007669"/>
    <property type="project" value="UniProtKB-UniRule"/>
</dbReference>
<keyword evidence="1" id="KW-0687">Ribonucleoprotein</keyword>
<proteinExistence type="inferred from homology"/>
<accession>A0ABR1FRW7</accession>
<evidence type="ECO:0000313" key="1">
    <source>
        <dbReference type="EMBL" id="KAK7236709.1"/>
    </source>
</evidence>
<gene>
    <name evidence="1" type="primary">RPS3a</name>
    <name evidence="1" type="ORF">SO694_00245012</name>
</gene>
<dbReference type="EMBL" id="JBBJCI010000266">
    <property type="protein sequence ID" value="KAK7236709.1"/>
    <property type="molecule type" value="Genomic_DNA"/>
</dbReference>
<dbReference type="KEGG" id="aaf:AURANDRAFT_38843"/>
<dbReference type="HAMAP" id="MF_03122">
    <property type="entry name" value="Ribosomal_eS1_euk"/>
    <property type="match status" value="1"/>
</dbReference>
<dbReference type="SMART" id="SM01397">
    <property type="entry name" value="Ribosomal_S3Ae"/>
    <property type="match status" value="1"/>
</dbReference>
<sequence length="269" mass="30154">MAVGKNKRLTKSKKGGKKKATDPFLKKEWYEIKAPSMFSQRNAGKTLVTRTQGTKIASDALKGRVFDLSLADLNNDEDQTYRKIKLVCEDIQGYNCLTNFHGMDMTRDKLASLIKKWQTLIEGNVDVKTTDGYTLRMFCIAFTTKMPNQIAKMCYANSAQVRLIRKKMVEIMRDEATKCDLKELVLKLIPEYMGTEIEKACAGIFPLQNVFVRKVKVLKKPKFDLTKLMELHGDAGNEDSGAAVPREGEGEEVAAAEKDIEKAASGGRL</sequence>
<reference evidence="1 2" key="1">
    <citation type="submission" date="2024-03" db="EMBL/GenBank/DDBJ databases">
        <title>Aureococcus anophagefferens CCMP1851 and Kratosvirus quantuckense: Draft genome of a second virus-susceptible host strain in the model system.</title>
        <authorList>
            <person name="Chase E."/>
            <person name="Truchon A.R."/>
            <person name="Schepens W."/>
            <person name="Wilhelm S.W."/>
        </authorList>
    </citation>
    <scope>NUCLEOTIDE SEQUENCE [LARGE SCALE GENOMIC DNA]</scope>
    <source>
        <strain evidence="1 2">CCMP1851</strain>
    </source>
</reference>
<keyword evidence="1" id="KW-0689">Ribosomal protein</keyword>
<dbReference type="GO" id="GO:0022627">
    <property type="term" value="C:cytosolic small ribosomal subunit"/>
    <property type="evidence" value="ECO:0007669"/>
    <property type="project" value="UniProtKB-UniRule"/>
</dbReference>
<dbReference type="GO" id="GO:0003735">
    <property type="term" value="F:structural constituent of ribosome"/>
    <property type="evidence" value="ECO:0007669"/>
    <property type="project" value="UniProtKB-UniRule"/>
</dbReference>
<keyword evidence="2" id="KW-1185">Reference proteome</keyword>
<dbReference type="InterPro" id="IPR027500">
    <property type="entry name" value="Ribosomal_eS1_euk"/>
</dbReference>
<comment type="caution">
    <text evidence="1">The sequence shown here is derived from an EMBL/GenBank/DDBJ whole genome shotgun (WGS) entry which is preliminary data.</text>
</comment>
<dbReference type="InterPro" id="IPR001593">
    <property type="entry name" value="Ribosomal_eS1"/>
</dbReference>
<dbReference type="Proteomes" id="UP001363151">
    <property type="component" value="Unassembled WGS sequence"/>
</dbReference>
<organism evidence="1 2">
    <name type="scientific">Aureococcus anophagefferens</name>
    <name type="common">Harmful bloom alga</name>
    <dbReference type="NCBI Taxonomy" id="44056"/>
    <lineage>
        <taxon>Eukaryota</taxon>
        <taxon>Sar</taxon>
        <taxon>Stramenopiles</taxon>
        <taxon>Ochrophyta</taxon>
        <taxon>Pelagophyceae</taxon>
        <taxon>Pelagomonadales</taxon>
        <taxon>Pelagomonadaceae</taxon>
        <taxon>Aureococcus</taxon>
    </lineage>
</organism>
<name>A0ABR1FRW7_AURAN</name>
<dbReference type="Pfam" id="PF01015">
    <property type="entry name" value="Ribosomal_S3Ae"/>
    <property type="match status" value="1"/>
</dbReference>
<dbReference type="PANTHER" id="PTHR11830">
    <property type="entry name" value="40S RIBOSOMAL PROTEIN S3A"/>
    <property type="match status" value="1"/>
</dbReference>
<evidence type="ECO:0000313" key="2">
    <source>
        <dbReference type="Proteomes" id="UP001363151"/>
    </source>
</evidence>
<protein>
    <submittedName>
        <fullName evidence="1">Ribosomal protein S3a</fullName>
    </submittedName>
</protein>